<keyword evidence="2" id="KW-1185">Reference proteome</keyword>
<comment type="caution">
    <text evidence="1">The sequence shown here is derived from an EMBL/GenBank/DDBJ whole genome shotgun (WGS) entry which is preliminary data.</text>
</comment>
<sequence length="657" mass="75710">MLLNLAIGDTVRKSYHLDAPRLASCEIEKGASRLHRLNSNMDNATSTTNICDEEASTRRRNNPGTKFVAFVSRNRRHLALVLAATLLVAVIAASVIVTVQRTQAQRLRSSMNETVDPCDDFYEFACQRWDANEGGPIWQSTADAIKKDFVASRDSLLEGHFAEPNKAESYLIGFVQHCQNDEPRRTSQGMDPVLVELKSMGGYPLFQSEWKEDNYCWMQAEARLAHMGYNQALLQARFDVDAKRRGQRILVLGLQPLMFTRAVLDKEDTVTGIRTFLRNVALRYRKLHDDAEKLDNEQDLQNQTTVGQKPQRVTVEELSRQIPEIKWLEYLQKLTSPALKKAGLREFSGTDSVMVLNLDALRALAKFLGSCRNNTRYIRAMANYIGYKFLINSVFFSPQPEIRDTYYNYTMQQGVQFNRAAKCKELVETLRLVPYHHYFRTNRHKFDQQRALDNAPKNGPFLERLVYHRVHKYNQQVKELFQHRNTEYVNYGTVGFVAGHEIIHAFDDRGITIDEHGVDFEKDQWSNGTRQEFNQRMQSLIDFYAKTFQVNGSHTRNENLADTSAARFSFKSYRREQGPTKACVLPGFEKYTNDQLYFLSFASIWCNNNKYDPNSIYSNNHARVNGPLMNLDEFAEAFQCPHGSKMNPMQKAPVWNV</sequence>
<dbReference type="Proteomes" id="UP000821845">
    <property type="component" value="Chromosome 2"/>
</dbReference>
<organism evidence="1 2">
    <name type="scientific">Hyalomma asiaticum</name>
    <name type="common">Tick</name>
    <dbReference type="NCBI Taxonomy" id="266040"/>
    <lineage>
        <taxon>Eukaryota</taxon>
        <taxon>Metazoa</taxon>
        <taxon>Ecdysozoa</taxon>
        <taxon>Arthropoda</taxon>
        <taxon>Chelicerata</taxon>
        <taxon>Arachnida</taxon>
        <taxon>Acari</taxon>
        <taxon>Parasitiformes</taxon>
        <taxon>Ixodida</taxon>
        <taxon>Ixodoidea</taxon>
        <taxon>Ixodidae</taxon>
        <taxon>Hyalomminae</taxon>
        <taxon>Hyalomma</taxon>
    </lineage>
</organism>
<evidence type="ECO:0000313" key="1">
    <source>
        <dbReference type="EMBL" id="KAH6937459.1"/>
    </source>
</evidence>
<accession>A0ACB7SUL1</accession>
<gene>
    <name evidence="1" type="ORF">HPB50_000721</name>
</gene>
<protein>
    <submittedName>
        <fullName evidence="1">Uncharacterized protein</fullName>
    </submittedName>
</protein>
<evidence type="ECO:0000313" key="2">
    <source>
        <dbReference type="Proteomes" id="UP000821845"/>
    </source>
</evidence>
<reference evidence="1" key="1">
    <citation type="submission" date="2020-05" db="EMBL/GenBank/DDBJ databases">
        <title>Large-scale comparative analyses of tick genomes elucidate their genetic diversity and vector capacities.</title>
        <authorList>
            <person name="Jia N."/>
            <person name="Wang J."/>
            <person name="Shi W."/>
            <person name="Du L."/>
            <person name="Sun Y."/>
            <person name="Zhan W."/>
            <person name="Jiang J."/>
            <person name="Wang Q."/>
            <person name="Zhang B."/>
            <person name="Ji P."/>
            <person name="Sakyi L.B."/>
            <person name="Cui X."/>
            <person name="Yuan T."/>
            <person name="Jiang B."/>
            <person name="Yang W."/>
            <person name="Lam T.T.-Y."/>
            <person name="Chang Q."/>
            <person name="Ding S."/>
            <person name="Wang X."/>
            <person name="Zhu J."/>
            <person name="Ruan X."/>
            <person name="Zhao L."/>
            <person name="Wei J."/>
            <person name="Que T."/>
            <person name="Du C."/>
            <person name="Cheng J."/>
            <person name="Dai P."/>
            <person name="Han X."/>
            <person name="Huang E."/>
            <person name="Gao Y."/>
            <person name="Liu J."/>
            <person name="Shao H."/>
            <person name="Ye R."/>
            <person name="Li L."/>
            <person name="Wei W."/>
            <person name="Wang X."/>
            <person name="Wang C."/>
            <person name="Yang T."/>
            <person name="Huo Q."/>
            <person name="Li W."/>
            <person name="Guo W."/>
            <person name="Chen H."/>
            <person name="Zhou L."/>
            <person name="Ni X."/>
            <person name="Tian J."/>
            <person name="Zhou Y."/>
            <person name="Sheng Y."/>
            <person name="Liu T."/>
            <person name="Pan Y."/>
            <person name="Xia L."/>
            <person name="Li J."/>
            <person name="Zhao F."/>
            <person name="Cao W."/>
        </authorList>
    </citation>
    <scope>NUCLEOTIDE SEQUENCE</scope>
    <source>
        <strain evidence="1">Hyas-2018</strain>
    </source>
</reference>
<proteinExistence type="predicted"/>
<name>A0ACB7SUL1_HYAAI</name>
<dbReference type="EMBL" id="CM023482">
    <property type="protein sequence ID" value="KAH6937459.1"/>
    <property type="molecule type" value="Genomic_DNA"/>
</dbReference>